<dbReference type="GeneID" id="25275328"/>
<dbReference type="EMBL" id="AMGV01000001">
    <property type="protein sequence ID" value="KEF62404.1"/>
    <property type="molecule type" value="Genomic_DNA"/>
</dbReference>
<dbReference type="PANTHER" id="PTHR43296:SF2">
    <property type="entry name" value="PEROXISOMAL 2,4-DIENOYL-COA REDUCTASE [(3E)-ENOYL-COA-PRODUCING]"/>
    <property type="match status" value="1"/>
</dbReference>
<evidence type="ECO:0000256" key="5">
    <source>
        <dbReference type="ARBA" id="ARBA00048340"/>
    </source>
</evidence>
<keyword evidence="8" id="KW-1185">Reference proteome</keyword>
<dbReference type="VEuPathDB" id="FungiDB:A1O9_00376"/>
<dbReference type="Gene3D" id="3.40.50.720">
    <property type="entry name" value="NAD(P)-binding Rossmann-like Domain"/>
    <property type="match status" value="1"/>
</dbReference>
<dbReference type="HOGENOM" id="CLU_1434444_0_0_1"/>
<comment type="catalytic activity">
    <reaction evidence="5">
        <text>a (2E,4Z)-dienoyl-CoA + NADPH + H(+) = a 4,5-saturated-(3E)-enoyl-CoA + NADP(+)</text>
        <dbReference type="Rhea" id="RHEA:61892"/>
        <dbReference type="ChEBI" id="CHEBI:15378"/>
        <dbReference type="ChEBI" id="CHEBI:57783"/>
        <dbReference type="ChEBI" id="CHEBI:58349"/>
        <dbReference type="ChEBI" id="CHEBI:85099"/>
        <dbReference type="ChEBI" id="CHEBI:85493"/>
        <dbReference type="EC" id="1.3.1.124"/>
    </reaction>
</comment>
<evidence type="ECO:0000256" key="1">
    <source>
        <dbReference type="ARBA" id="ARBA00022857"/>
    </source>
</evidence>
<dbReference type="Proteomes" id="UP000027920">
    <property type="component" value="Unassembled WGS sequence"/>
</dbReference>
<evidence type="ECO:0000256" key="6">
    <source>
        <dbReference type="SAM" id="MobiDB-lite"/>
    </source>
</evidence>
<keyword evidence="2" id="KW-0560">Oxidoreductase</keyword>
<dbReference type="InterPro" id="IPR045017">
    <property type="entry name" value="DECR2-like"/>
</dbReference>
<dbReference type="OrthoDB" id="2136131at2759"/>
<evidence type="ECO:0000256" key="3">
    <source>
        <dbReference type="ARBA" id="ARBA00026117"/>
    </source>
</evidence>
<evidence type="ECO:0000256" key="2">
    <source>
        <dbReference type="ARBA" id="ARBA00023002"/>
    </source>
</evidence>
<comment type="caution">
    <text evidence="7">The sequence shown here is derived from an EMBL/GenBank/DDBJ whole genome shotgun (WGS) entry which is preliminary data.</text>
</comment>
<feature type="compositionally biased region" description="Polar residues" evidence="6">
    <location>
        <begin position="175"/>
        <end position="189"/>
    </location>
</feature>
<dbReference type="SUPFAM" id="SSF51735">
    <property type="entry name" value="NAD(P)-binding Rossmann-fold domains"/>
    <property type="match status" value="1"/>
</dbReference>
<evidence type="ECO:0000313" key="8">
    <source>
        <dbReference type="Proteomes" id="UP000027920"/>
    </source>
</evidence>
<comment type="catalytic activity">
    <reaction evidence="4">
        <text>a (2E,4E)-dienoyl-CoA + NADPH + H(+) = a 4,5-saturated-(3E)-enoyl-CoA + NADP(+)</text>
        <dbReference type="Rhea" id="RHEA:45912"/>
        <dbReference type="ChEBI" id="CHEBI:15378"/>
        <dbReference type="ChEBI" id="CHEBI:57783"/>
        <dbReference type="ChEBI" id="CHEBI:58349"/>
        <dbReference type="ChEBI" id="CHEBI:85101"/>
        <dbReference type="ChEBI" id="CHEBI:85493"/>
        <dbReference type="EC" id="1.3.1.124"/>
    </reaction>
</comment>
<dbReference type="GO" id="GO:0005777">
    <property type="term" value="C:peroxisome"/>
    <property type="evidence" value="ECO:0007669"/>
    <property type="project" value="TreeGrafter"/>
</dbReference>
<keyword evidence="1" id="KW-0521">NADP</keyword>
<dbReference type="PANTHER" id="PTHR43296">
    <property type="entry name" value="PEROXISOMAL 2,4-DIENOYL-COA REDUCTASE"/>
    <property type="match status" value="1"/>
</dbReference>
<sequence>MLVLSDETSPRLKRSRLRSRLPGSSSVVLGIGDVEVRDPEKVNAAVEQCVGELGGIDYLMVAQAHACAAKAGVNALSNILSLESRPLGMTSNIIAPGLIDGTEGLQRLSSPTSREAAVRAVPLQRFGLVKDVADATAFLFGDTGNFVNGTCLDVDGGAWRVQGAQMGGRPYPDSLQPSIETTLKSSSRL</sequence>
<dbReference type="EC" id="1.3.1.124" evidence="3"/>
<dbReference type="GO" id="GO:0008670">
    <property type="term" value="F:2,4-dienoyl-CoA reductase (NADPH) activity"/>
    <property type="evidence" value="ECO:0007669"/>
    <property type="project" value="InterPro"/>
</dbReference>
<dbReference type="STRING" id="1182545.A0A072PQM6"/>
<protein>
    <recommendedName>
        <fullName evidence="3">2,4-dienoyl-CoA reductase [(3E)-enoyl-CoA-producing]</fullName>
        <ecNumber evidence="3">1.3.1.124</ecNumber>
    </recommendedName>
</protein>
<dbReference type="Pfam" id="PF13561">
    <property type="entry name" value="adh_short_C2"/>
    <property type="match status" value="1"/>
</dbReference>
<reference evidence="7 8" key="1">
    <citation type="submission" date="2013-03" db="EMBL/GenBank/DDBJ databases">
        <title>The Genome Sequence of Exophiala aquamarina CBS 119918.</title>
        <authorList>
            <consortium name="The Broad Institute Genomics Platform"/>
            <person name="Cuomo C."/>
            <person name="de Hoog S."/>
            <person name="Gorbushina A."/>
            <person name="Walker B."/>
            <person name="Young S.K."/>
            <person name="Zeng Q."/>
            <person name="Gargeya S."/>
            <person name="Fitzgerald M."/>
            <person name="Haas B."/>
            <person name="Abouelleil A."/>
            <person name="Allen A.W."/>
            <person name="Alvarado L."/>
            <person name="Arachchi H.M."/>
            <person name="Berlin A.M."/>
            <person name="Chapman S.B."/>
            <person name="Gainer-Dewar J."/>
            <person name="Goldberg J."/>
            <person name="Griggs A."/>
            <person name="Gujja S."/>
            <person name="Hansen M."/>
            <person name="Howarth C."/>
            <person name="Imamovic A."/>
            <person name="Ireland A."/>
            <person name="Larimer J."/>
            <person name="McCowan C."/>
            <person name="Murphy C."/>
            <person name="Pearson M."/>
            <person name="Poon T.W."/>
            <person name="Priest M."/>
            <person name="Roberts A."/>
            <person name="Saif S."/>
            <person name="Shea T."/>
            <person name="Sisk P."/>
            <person name="Sykes S."/>
            <person name="Wortman J."/>
            <person name="Nusbaum C."/>
            <person name="Birren B."/>
        </authorList>
    </citation>
    <scope>NUCLEOTIDE SEQUENCE [LARGE SCALE GENOMIC DNA]</scope>
    <source>
        <strain evidence="7 8">CBS 119918</strain>
    </source>
</reference>
<name>A0A072PQM6_9EURO</name>
<dbReference type="PRINTS" id="PR00081">
    <property type="entry name" value="GDHRDH"/>
</dbReference>
<organism evidence="7 8">
    <name type="scientific">Exophiala aquamarina CBS 119918</name>
    <dbReference type="NCBI Taxonomy" id="1182545"/>
    <lineage>
        <taxon>Eukaryota</taxon>
        <taxon>Fungi</taxon>
        <taxon>Dikarya</taxon>
        <taxon>Ascomycota</taxon>
        <taxon>Pezizomycotina</taxon>
        <taxon>Eurotiomycetes</taxon>
        <taxon>Chaetothyriomycetidae</taxon>
        <taxon>Chaetothyriales</taxon>
        <taxon>Herpotrichiellaceae</taxon>
        <taxon>Exophiala</taxon>
    </lineage>
</organism>
<gene>
    <name evidence="7" type="ORF">A1O9_00376</name>
</gene>
<evidence type="ECO:0000313" key="7">
    <source>
        <dbReference type="EMBL" id="KEF62404.1"/>
    </source>
</evidence>
<evidence type="ECO:0000256" key="4">
    <source>
        <dbReference type="ARBA" id="ARBA00048009"/>
    </source>
</evidence>
<proteinExistence type="predicted"/>
<dbReference type="RefSeq" id="XP_013264994.1">
    <property type="nucleotide sequence ID" value="XM_013409540.1"/>
</dbReference>
<dbReference type="AlphaFoldDB" id="A0A072PQM6"/>
<dbReference type="InterPro" id="IPR002347">
    <property type="entry name" value="SDR_fam"/>
</dbReference>
<accession>A0A072PQM6</accession>
<feature type="region of interest" description="Disordered" evidence="6">
    <location>
        <begin position="165"/>
        <end position="189"/>
    </location>
</feature>
<dbReference type="GO" id="GO:0009062">
    <property type="term" value="P:fatty acid catabolic process"/>
    <property type="evidence" value="ECO:0007669"/>
    <property type="project" value="InterPro"/>
</dbReference>
<dbReference type="InterPro" id="IPR036291">
    <property type="entry name" value="NAD(P)-bd_dom_sf"/>
</dbReference>